<dbReference type="EC" id="3.2.1.15" evidence="1"/>
<reference evidence="2" key="1">
    <citation type="journal article" date="2022" name="Nat. Commun.">
        <title>Chromosome evolution and the genetic basis of agronomically important traits in greater yam.</title>
        <authorList>
            <person name="Bredeson J.V."/>
            <person name="Lyons J.B."/>
            <person name="Oniyinde I.O."/>
            <person name="Okereke N.R."/>
            <person name="Kolade O."/>
            <person name="Nnabue I."/>
            <person name="Nwadili C.O."/>
            <person name="Hribova E."/>
            <person name="Parker M."/>
            <person name="Nwogha J."/>
            <person name="Shu S."/>
            <person name="Carlson J."/>
            <person name="Kariba R."/>
            <person name="Muthemba S."/>
            <person name="Knop K."/>
            <person name="Barton G.J."/>
            <person name="Sherwood A.V."/>
            <person name="Lopez-Montes A."/>
            <person name="Asiedu R."/>
            <person name="Jamnadass R."/>
            <person name="Muchugi A."/>
            <person name="Goodstein D."/>
            <person name="Egesi C.N."/>
            <person name="Featherston J."/>
            <person name="Asfaw A."/>
            <person name="Simpson G.G."/>
            <person name="Dolezel J."/>
            <person name="Hendre P.S."/>
            <person name="Van Deynze A."/>
            <person name="Kumar P.L."/>
            <person name="Obidiegwu J.E."/>
            <person name="Bhattacharjee R."/>
            <person name="Rokhsar D.S."/>
        </authorList>
    </citation>
    <scope>NUCLEOTIDE SEQUENCE [LARGE SCALE GENOMIC DNA]</scope>
    <source>
        <strain evidence="2">cv. TDa95/00328</strain>
    </source>
</reference>
<organism evidence="1 2">
    <name type="scientific">Dioscorea alata</name>
    <name type="common">Purple yam</name>
    <dbReference type="NCBI Taxonomy" id="55571"/>
    <lineage>
        <taxon>Eukaryota</taxon>
        <taxon>Viridiplantae</taxon>
        <taxon>Streptophyta</taxon>
        <taxon>Embryophyta</taxon>
        <taxon>Tracheophyta</taxon>
        <taxon>Spermatophyta</taxon>
        <taxon>Magnoliopsida</taxon>
        <taxon>Liliopsida</taxon>
        <taxon>Dioscoreales</taxon>
        <taxon>Dioscoreaceae</taxon>
        <taxon>Dioscorea</taxon>
    </lineage>
</organism>
<keyword evidence="1" id="KW-0326">Glycosidase</keyword>
<comment type="caution">
    <text evidence="1">The sequence shown here is derived from an EMBL/GenBank/DDBJ whole genome shotgun (WGS) entry which is preliminary data.</text>
</comment>
<evidence type="ECO:0000313" key="1">
    <source>
        <dbReference type="EMBL" id="KAH7670849.1"/>
    </source>
</evidence>
<protein>
    <submittedName>
        <fullName evidence="1">Polygalacturonase protein</fullName>
        <ecNumber evidence="1">3.2.1.15</ecNumber>
    </submittedName>
</protein>
<sequence>MSAYNIINFGAKPDGRTDSAKAFLRAWAAACSSKTPASIYVPSGKFLVSQALFSGPCNNAAMKITIDGTILAPSGYSFMTDWVTFKYVQGLSISGGVLDGRGQAFWACKMAGKNCPQGASVITLRIGQSKNVRISGMSLLNSEMFHMVIFGSNGVTLQGMNIIAPENSPNTDGIHIQKSSGVTIQSSSMRTGDDCISLGSGSTNIWMERITCGPGHGISIGSLGGGTTEEEGVQNITVRNAVITGTQNGVRIKTWGKPNNGFVRDVKFEHVTMRNVQNPIVVDQNYCPGNVNCPNQHSGIKISKVSYTDVKGTSATPVAVKFDCSATNPCNGMRLQDIKLTYQNKPAMSYCRNVKGSVSGLVVPQSCF</sequence>
<keyword evidence="1" id="KW-0378">Hydrolase</keyword>
<name>A0ACB7VAR5_DIOAL</name>
<gene>
    <name evidence="1" type="ORF">IHE45_10G055300</name>
</gene>
<keyword evidence="2" id="KW-1185">Reference proteome</keyword>
<dbReference type="EMBL" id="CM037020">
    <property type="protein sequence ID" value="KAH7670849.1"/>
    <property type="molecule type" value="Genomic_DNA"/>
</dbReference>
<accession>A0ACB7VAR5</accession>
<proteinExistence type="predicted"/>
<evidence type="ECO:0000313" key="2">
    <source>
        <dbReference type="Proteomes" id="UP000827976"/>
    </source>
</evidence>
<dbReference type="Proteomes" id="UP000827976">
    <property type="component" value="Chromosome 10"/>
</dbReference>